<dbReference type="EMBL" id="CP053383">
    <property type="protein sequence ID" value="QTP58240.1"/>
    <property type="molecule type" value="Genomic_DNA"/>
</dbReference>
<dbReference type="Proteomes" id="UP000671845">
    <property type="component" value="Chromosome"/>
</dbReference>
<evidence type="ECO:0000256" key="2">
    <source>
        <dbReference type="ARBA" id="ARBA00022603"/>
    </source>
</evidence>
<evidence type="ECO:0000256" key="3">
    <source>
        <dbReference type="ARBA" id="ARBA00022679"/>
    </source>
</evidence>
<evidence type="ECO:0000313" key="6">
    <source>
        <dbReference type="Proteomes" id="UP000671845"/>
    </source>
</evidence>
<dbReference type="InterPro" id="IPR029063">
    <property type="entry name" value="SAM-dependent_MTases_sf"/>
</dbReference>
<dbReference type="PRINTS" id="PR00508">
    <property type="entry name" value="S21N4MTFRASE"/>
</dbReference>
<reference evidence="5 6" key="1">
    <citation type="journal article" date="2021" name="Front. Microbiol.">
        <title>Aerobic Denitrification and Heterotrophic Sulfur Oxidation in the Genus Halomonas Revealed by Six Novel Species Characterizations and Genome-Based Analysis.</title>
        <authorList>
            <person name="Wang L."/>
            <person name="Shao Z."/>
        </authorList>
    </citation>
    <scope>NUCLEOTIDE SEQUENCE [LARGE SCALE GENOMIC DNA]</scope>
    <source>
        <strain evidence="5 6">MCCC 1A13718</strain>
    </source>
</reference>
<dbReference type="PROSITE" id="PS00092">
    <property type="entry name" value="N6_MTASE"/>
    <property type="match status" value="1"/>
</dbReference>
<protein>
    <submittedName>
        <fullName evidence="5">Site-specific DNA-methyltransferase</fullName>
    </submittedName>
</protein>
<dbReference type="InterPro" id="IPR002941">
    <property type="entry name" value="DNA_methylase_N4/N6"/>
</dbReference>
<accession>A0ABX7WD57</accession>
<keyword evidence="2" id="KW-0489">Methyltransferase</keyword>
<evidence type="ECO:0000259" key="4">
    <source>
        <dbReference type="Pfam" id="PF01555"/>
    </source>
</evidence>
<dbReference type="Pfam" id="PF01555">
    <property type="entry name" value="N6_N4_Mtase"/>
    <property type="match status" value="1"/>
</dbReference>
<gene>
    <name evidence="5" type="ORF">HNO53_05650</name>
</gene>
<proteinExistence type="inferred from homology"/>
<keyword evidence="6" id="KW-1185">Reference proteome</keyword>
<dbReference type="InterPro" id="IPR002052">
    <property type="entry name" value="DNA_methylase_N6_adenine_CS"/>
</dbReference>
<sequence length="706" mass="79946">MSRLTDLIARAKAKDSALGEELDREFKVLASRRAFGLNFERHRPESVELPGRPIRKGDKVRILPPRGTTDKEEQRLWKVLRISKDNGVRRAHIALIDTEEPEITEVAAEDLVVVAEFRDYIYPGLVSTGKVERGDNKPYHTVINGENFHALEALTYTHRGKIDAIYIDPPYNSGAQDWKYNNNYVEKEDLYRHSKWLAMMERRLNVAKELLRKDRSVLIVTIDEKEYLRLGLLLEQVFPEANIQMVSSVINPKGTGRLNEFSRTDEYIFFAFFGDAGVPNNSGDGKAVEVRWRYLRRTDVESARGTKKGGPSQFYPIYVDDETGKIAEIGKPLPHGVERSASPNILGCTKVFPIRENDGMEMNWGLTGPSLKKALENGFVRVSKNPGSELQPYVFSYLTAPNVKKIEQGVLQKNGQREDGSWIVIDPQGKSSRPTTVWQHKSHEAGANGTSLLRALLPGRKFPFPKSLYAVEDCLRYFIKDIPDAVVLDFFSGSGTTAHAVMRLNRQDGGRRQCISVTNNEVAADEQRALRESGLRPGDSEWEKWGICDYITKPRIKAAITGHTADGEPLKGDYKFTDEFPMVEGFEENAEFFTLTYETPVAVSHNLAFQRIAPILWMRAGSEGRRIDKLPKQGWEVADTYGLLVDLDRATEFCKAVETGAGIRIAYIVTDDDRRFQSVVRHLPDVVEPVRLYESYVSNFRFSMGR</sequence>
<evidence type="ECO:0000256" key="1">
    <source>
        <dbReference type="ARBA" id="ARBA00006594"/>
    </source>
</evidence>
<dbReference type="InterPro" id="IPR001091">
    <property type="entry name" value="RM_Methyltransferase"/>
</dbReference>
<comment type="similarity">
    <text evidence="1">Belongs to the N(4)/N(6)-methyltransferase family.</text>
</comment>
<keyword evidence="3" id="KW-0808">Transferase</keyword>
<organism evidence="5 6">
    <name type="scientific">Halomonas sulfidivorans</name>
    <dbReference type="NCBI Taxonomy" id="2733488"/>
    <lineage>
        <taxon>Bacteria</taxon>
        <taxon>Pseudomonadati</taxon>
        <taxon>Pseudomonadota</taxon>
        <taxon>Gammaproteobacteria</taxon>
        <taxon>Oceanospirillales</taxon>
        <taxon>Halomonadaceae</taxon>
        <taxon>Halomonas</taxon>
    </lineage>
</organism>
<dbReference type="Gene3D" id="3.40.50.150">
    <property type="entry name" value="Vaccinia Virus protein VP39"/>
    <property type="match status" value="1"/>
</dbReference>
<evidence type="ECO:0000313" key="5">
    <source>
        <dbReference type="EMBL" id="QTP58240.1"/>
    </source>
</evidence>
<dbReference type="RefSeq" id="WP_209476866.1">
    <property type="nucleotide sequence ID" value="NZ_CP053383.1"/>
</dbReference>
<feature type="domain" description="DNA methylase N-4/N-6" evidence="4">
    <location>
        <begin position="162"/>
        <end position="507"/>
    </location>
</feature>
<dbReference type="SUPFAM" id="SSF53335">
    <property type="entry name" value="S-adenosyl-L-methionine-dependent methyltransferases"/>
    <property type="match status" value="1"/>
</dbReference>
<name>A0ABX7WD57_9GAMM</name>